<reference evidence="4 5" key="1">
    <citation type="submission" date="2017-01" db="EMBL/GenBank/DDBJ databases">
        <title>Genome sequencing of Rhodoferax fermentans JCM 7819.</title>
        <authorList>
            <person name="Kim Y.J."/>
            <person name="Farh M.E.-A."/>
            <person name="Yang D.-C."/>
        </authorList>
    </citation>
    <scope>NUCLEOTIDE SEQUENCE [LARGE SCALE GENOMIC DNA]</scope>
    <source>
        <strain evidence="4 5">JCM 7819</strain>
    </source>
</reference>
<protein>
    <recommendedName>
        <fullName evidence="3">Inosine/uridine-preferring nucleoside hydrolase domain-containing protein</fullName>
    </recommendedName>
</protein>
<evidence type="ECO:0000313" key="4">
    <source>
        <dbReference type="EMBL" id="OOV08834.1"/>
    </source>
</evidence>
<keyword evidence="2" id="KW-0326">Glycosidase</keyword>
<feature type="domain" description="Inosine/uridine-preferring nucleoside hydrolase" evidence="3">
    <location>
        <begin position="8"/>
        <end position="314"/>
    </location>
</feature>
<evidence type="ECO:0000256" key="2">
    <source>
        <dbReference type="ARBA" id="ARBA00023295"/>
    </source>
</evidence>
<dbReference type="EMBL" id="MTJN01000002">
    <property type="protein sequence ID" value="OOV08834.1"/>
    <property type="molecule type" value="Genomic_DNA"/>
</dbReference>
<dbReference type="STRING" id="28066.RF819_01455"/>
<dbReference type="OrthoDB" id="9797882at2"/>
<evidence type="ECO:0000313" key="5">
    <source>
        <dbReference type="Proteomes" id="UP000190750"/>
    </source>
</evidence>
<keyword evidence="5" id="KW-1185">Reference proteome</keyword>
<dbReference type="Gene3D" id="3.90.245.10">
    <property type="entry name" value="Ribonucleoside hydrolase-like"/>
    <property type="match status" value="1"/>
</dbReference>
<gene>
    <name evidence="4" type="ORF">RF819_01455</name>
</gene>
<dbReference type="GO" id="GO:0006152">
    <property type="term" value="P:purine nucleoside catabolic process"/>
    <property type="evidence" value="ECO:0007669"/>
    <property type="project" value="TreeGrafter"/>
</dbReference>
<sequence length="336" mass="36406">MSHLPRKVIYDTDPGVDDAMALYYALAHPDIEVVGITTTFGNVYVEQAATNALYLSALAGRLIPVTQGVAQPLVKTAEPPPDYIHGADGLGNLPHRLATQGKLDPRSSAEFIVDMARQYPGEITLVAVGPLGNLATALQLAPELPTLVREVILMGGAVLESGNVSPVAEANIWNDPHAADAVFTAGWPLTMVGLDVTHQVILPLSLFQQIAEHHQHIATDTLHHAVAFYSAFYSERDPVVGQVTGCYGHDVLAFVVLTNPELFTLQAGRVRVAVDGLAQGQTMMQRKAVTYPQHGWHEEIPHTQVCMQVQAEACRAVVQTTLQRDWLKNPLLTLSK</sequence>
<dbReference type="Pfam" id="PF01156">
    <property type="entry name" value="IU_nuc_hydro"/>
    <property type="match status" value="1"/>
</dbReference>
<dbReference type="PANTHER" id="PTHR12304:SF4">
    <property type="entry name" value="URIDINE NUCLEOSIDASE"/>
    <property type="match status" value="1"/>
</dbReference>
<evidence type="ECO:0000256" key="1">
    <source>
        <dbReference type="ARBA" id="ARBA00022801"/>
    </source>
</evidence>
<dbReference type="Proteomes" id="UP000190750">
    <property type="component" value="Unassembled WGS sequence"/>
</dbReference>
<dbReference type="InterPro" id="IPR023186">
    <property type="entry name" value="IUNH"/>
</dbReference>
<dbReference type="PANTHER" id="PTHR12304">
    <property type="entry name" value="INOSINE-URIDINE PREFERRING NUCLEOSIDE HYDROLASE"/>
    <property type="match status" value="1"/>
</dbReference>
<organism evidence="4 5">
    <name type="scientific">Rhodoferax fermentans</name>
    <dbReference type="NCBI Taxonomy" id="28066"/>
    <lineage>
        <taxon>Bacteria</taxon>
        <taxon>Pseudomonadati</taxon>
        <taxon>Pseudomonadota</taxon>
        <taxon>Betaproteobacteria</taxon>
        <taxon>Burkholderiales</taxon>
        <taxon>Comamonadaceae</taxon>
        <taxon>Rhodoferax</taxon>
    </lineage>
</organism>
<name>A0A1T1AXI5_RHOFE</name>
<dbReference type="GO" id="GO:0008477">
    <property type="term" value="F:purine nucleosidase activity"/>
    <property type="evidence" value="ECO:0007669"/>
    <property type="project" value="TreeGrafter"/>
</dbReference>
<dbReference type="AlphaFoldDB" id="A0A1T1AXI5"/>
<dbReference type="GO" id="GO:0005829">
    <property type="term" value="C:cytosol"/>
    <property type="evidence" value="ECO:0007669"/>
    <property type="project" value="TreeGrafter"/>
</dbReference>
<accession>A0A1T1AXI5</accession>
<dbReference type="InterPro" id="IPR001910">
    <property type="entry name" value="Inosine/uridine_hydrolase_dom"/>
</dbReference>
<dbReference type="CDD" id="cd02650">
    <property type="entry name" value="nuc_hydro_CaPnhB"/>
    <property type="match status" value="1"/>
</dbReference>
<evidence type="ECO:0000259" key="3">
    <source>
        <dbReference type="Pfam" id="PF01156"/>
    </source>
</evidence>
<proteinExistence type="predicted"/>
<comment type="caution">
    <text evidence="4">The sequence shown here is derived from an EMBL/GenBank/DDBJ whole genome shotgun (WGS) entry which is preliminary data.</text>
</comment>
<dbReference type="InterPro" id="IPR036452">
    <property type="entry name" value="Ribo_hydro-like"/>
</dbReference>
<keyword evidence="1" id="KW-0378">Hydrolase</keyword>
<dbReference type="SUPFAM" id="SSF53590">
    <property type="entry name" value="Nucleoside hydrolase"/>
    <property type="match status" value="1"/>
</dbReference>